<dbReference type="PROSITE" id="PS50294">
    <property type="entry name" value="WD_REPEATS_REGION"/>
    <property type="match status" value="3"/>
</dbReference>
<dbReference type="AlphaFoldDB" id="A0A6A5X6W7"/>
<reference evidence="5" key="1">
    <citation type="journal article" date="2020" name="Stud. Mycol.">
        <title>101 Dothideomycetes genomes: a test case for predicting lifestyles and emergence of pathogens.</title>
        <authorList>
            <person name="Haridas S."/>
            <person name="Albert R."/>
            <person name="Binder M."/>
            <person name="Bloem J."/>
            <person name="Labutti K."/>
            <person name="Salamov A."/>
            <person name="Andreopoulos B."/>
            <person name="Baker S."/>
            <person name="Barry K."/>
            <person name="Bills G."/>
            <person name="Bluhm B."/>
            <person name="Cannon C."/>
            <person name="Castanera R."/>
            <person name="Culley D."/>
            <person name="Daum C."/>
            <person name="Ezra D."/>
            <person name="Gonzalez J."/>
            <person name="Henrissat B."/>
            <person name="Kuo A."/>
            <person name="Liang C."/>
            <person name="Lipzen A."/>
            <person name="Lutzoni F."/>
            <person name="Magnuson J."/>
            <person name="Mondo S."/>
            <person name="Nolan M."/>
            <person name="Ohm R."/>
            <person name="Pangilinan J."/>
            <person name="Park H.-J."/>
            <person name="Ramirez L."/>
            <person name="Alfaro M."/>
            <person name="Sun H."/>
            <person name="Tritt A."/>
            <person name="Yoshinaga Y."/>
            <person name="Zwiers L.-H."/>
            <person name="Turgeon B."/>
            <person name="Goodwin S."/>
            <person name="Spatafora J."/>
            <person name="Crous P."/>
            <person name="Grigoriev I."/>
        </authorList>
    </citation>
    <scope>NUCLEOTIDE SEQUENCE</scope>
    <source>
        <strain evidence="5">CBS 175.79</strain>
    </source>
</reference>
<evidence type="ECO:0000313" key="5">
    <source>
        <dbReference type="EMBL" id="KAF2008755.1"/>
    </source>
</evidence>
<feature type="repeat" description="WD" evidence="3">
    <location>
        <begin position="553"/>
        <end position="594"/>
    </location>
</feature>
<dbReference type="InterPro" id="IPR036322">
    <property type="entry name" value="WD40_repeat_dom_sf"/>
</dbReference>
<dbReference type="PANTHER" id="PTHR19848:SF8">
    <property type="entry name" value="F-BOX AND WD REPEAT DOMAIN CONTAINING 7"/>
    <property type="match status" value="1"/>
</dbReference>
<evidence type="ECO:0000256" key="3">
    <source>
        <dbReference type="PROSITE-ProRule" id="PRU00221"/>
    </source>
</evidence>
<feature type="repeat" description="WD" evidence="3">
    <location>
        <begin position="620"/>
        <end position="661"/>
    </location>
</feature>
<dbReference type="InterPro" id="IPR056884">
    <property type="entry name" value="NPHP3-like_N"/>
</dbReference>
<dbReference type="OrthoDB" id="674604at2759"/>
<dbReference type="SUPFAM" id="SSF52540">
    <property type="entry name" value="P-loop containing nucleoside triphosphate hydrolases"/>
    <property type="match status" value="1"/>
</dbReference>
<dbReference type="RefSeq" id="XP_033377094.1">
    <property type="nucleotide sequence ID" value="XM_033524062.1"/>
</dbReference>
<dbReference type="PROSITE" id="PS50082">
    <property type="entry name" value="WD_REPEATS_2"/>
    <property type="match status" value="3"/>
</dbReference>
<organism evidence="5 6">
    <name type="scientific">Aaosphaeria arxii CBS 175.79</name>
    <dbReference type="NCBI Taxonomy" id="1450172"/>
    <lineage>
        <taxon>Eukaryota</taxon>
        <taxon>Fungi</taxon>
        <taxon>Dikarya</taxon>
        <taxon>Ascomycota</taxon>
        <taxon>Pezizomycotina</taxon>
        <taxon>Dothideomycetes</taxon>
        <taxon>Pleosporomycetidae</taxon>
        <taxon>Pleosporales</taxon>
        <taxon>Pleosporales incertae sedis</taxon>
        <taxon>Aaosphaeria</taxon>
    </lineage>
</organism>
<evidence type="ECO:0000256" key="2">
    <source>
        <dbReference type="ARBA" id="ARBA00022737"/>
    </source>
</evidence>
<protein>
    <recommendedName>
        <fullName evidence="4">Nephrocystin 3-like N-terminal domain-containing protein</fullName>
    </recommendedName>
</protein>
<dbReference type="InterPro" id="IPR020472">
    <property type="entry name" value="WD40_PAC1"/>
</dbReference>
<dbReference type="InterPro" id="IPR015943">
    <property type="entry name" value="WD40/YVTN_repeat-like_dom_sf"/>
</dbReference>
<dbReference type="PROSITE" id="PS00678">
    <property type="entry name" value="WD_REPEATS_1"/>
    <property type="match status" value="3"/>
</dbReference>
<keyword evidence="6" id="KW-1185">Reference proteome</keyword>
<dbReference type="InterPro" id="IPR019775">
    <property type="entry name" value="WD40_repeat_CS"/>
</dbReference>
<dbReference type="InterPro" id="IPR001680">
    <property type="entry name" value="WD40_rpt"/>
</dbReference>
<evidence type="ECO:0000256" key="1">
    <source>
        <dbReference type="ARBA" id="ARBA00022574"/>
    </source>
</evidence>
<proteinExistence type="predicted"/>
<evidence type="ECO:0000259" key="4">
    <source>
        <dbReference type="Pfam" id="PF24883"/>
    </source>
</evidence>
<dbReference type="SUPFAM" id="SSF50978">
    <property type="entry name" value="WD40 repeat-like"/>
    <property type="match status" value="1"/>
</dbReference>
<dbReference type="Proteomes" id="UP000799778">
    <property type="component" value="Unassembled WGS sequence"/>
</dbReference>
<feature type="domain" description="Nephrocystin 3-like N-terminal" evidence="4">
    <location>
        <begin position="1"/>
        <end position="153"/>
    </location>
</feature>
<dbReference type="Gene3D" id="2.130.10.10">
    <property type="entry name" value="YVTN repeat-like/Quinoprotein amine dehydrogenase"/>
    <property type="match status" value="2"/>
</dbReference>
<feature type="non-terminal residue" evidence="5">
    <location>
        <position position="1"/>
    </location>
</feature>
<accession>A0A6A5X6W7</accession>
<dbReference type="GeneID" id="54281459"/>
<dbReference type="Gene3D" id="3.40.50.300">
    <property type="entry name" value="P-loop containing nucleotide triphosphate hydrolases"/>
    <property type="match status" value="1"/>
</dbReference>
<dbReference type="CDD" id="cd00200">
    <property type="entry name" value="WD40"/>
    <property type="match status" value="1"/>
</dbReference>
<dbReference type="InterPro" id="IPR027417">
    <property type="entry name" value="P-loop_NTPase"/>
</dbReference>
<dbReference type="SMART" id="SM00320">
    <property type="entry name" value="WD40"/>
    <property type="match status" value="3"/>
</dbReference>
<keyword evidence="1 3" id="KW-0853">WD repeat</keyword>
<dbReference type="PRINTS" id="PR00320">
    <property type="entry name" value="GPROTEINBRPT"/>
</dbReference>
<dbReference type="EMBL" id="ML978081">
    <property type="protein sequence ID" value="KAF2008755.1"/>
    <property type="molecule type" value="Genomic_DNA"/>
</dbReference>
<feature type="repeat" description="WD" evidence="3">
    <location>
        <begin position="662"/>
        <end position="703"/>
    </location>
</feature>
<dbReference type="Pfam" id="PF00400">
    <property type="entry name" value="WD40"/>
    <property type="match status" value="3"/>
</dbReference>
<gene>
    <name evidence="5" type="ORF">BU24DRAFT_359758</name>
</gene>
<evidence type="ECO:0000313" key="6">
    <source>
        <dbReference type="Proteomes" id="UP000799778"/>
    </source>
</evidence>
<keyword evidence="2" id="KW-0677">Repeat</keyword>
<dbReference type="PANTHER" id="PTHR19848">
    <property type="entry name" value="WD40 REPEAT PROTEIN"/>
    <property type="match status" value="1"/>
</dbReference>
<sequence length="800" mass="89138">WADGQDDRHIFWLSGLAGTGKSTISRTVAREYHQQQRLGASFFFSRGGGDVGHAGTFATSIAFQLAHNVPASRQHIRSAVKERSDITNQSLRDQWRHLVLDPLSKLEGSLSYVLIVDALDECDDESDIQIIVQLLGEARSLERVRLRVFLTSRPEVPIRHGFFQIPNAEHQDFLLHNISPSIVDNDISLFLQHYLRIVGQERSLDVDWPGPETIEQLVRRACGLFIWAATAWRFIRDGKKFAARRMETILASNSSTAAAPEKHLNEIYVTVLNNSVDTNYTDEERAEHYKTLRYILGSVVIAFSSLPVDAWSKLLHVSKQDVGQTLEDLYAILDIPKDPTRSVRTHHPSFRDFLLNKDRCGDAFWVDEKQAHAALAGHCIQLMSSALKQDICGVDTPGMLVAEIERRKVEQSLPPELQYACLYWVQHVQKSGTQLRDNDQVHQFLQEHILHWLEALGWMGKVSEGVYAIASLESSVAVSSSDGPSLSAFAHDAKRFVLYHRAAIEQAPLQTYSGLVFAPTASTVRKRFQGSIPRWIRGVPKVEEEWNALRQTLEGHGDSVTAVAFSPDGATLASASHDKTVKLWEAKTGALRQTLEGHGDLVTATVKLWEARTGALRQTLVGHGDWVRAVAFSPDGMTLASASDDKTVKLWEARTGALRQTLEGHGDYVAAIAFSPDGTTLASASHDETVKLWEAKTGALRQTFDIHAVVYTLSFSEDGTLLQTNRGSLPIPTELLPPDTATNRLPLSPSVFVKDQWVHQHTKRILWLPPDHRSSCIAVHEGIVGFGYMSGRVMLIEFAF</sequence>
<name>A0A6A5X6W7_9PLEO</name>
<dbReference type="Pfam" id="PF24883">
    <property type="entry name" value="NPHP3_N"/>
    <property type="match status" value="1"/>
</dbReference>